<dbReference type="PANTHER" id="PTHR14552:SF21">
    <property type="entry name" value="DCTP PYROPHOSPHATASE 1"/>
    <property type="match status" value="1"/>
</dbReference>
<dbReference type="OrthoDB" id="411123at2759"/>
<evidence type="ECO:0000313" key="3">
    <source>
        <dbReference type="EMBL" id="CAH0372229.1"/>
    </source>
</evidence>
<dbReference type="CDD" id="cd11537">
    <property type="entry name" value="NTP-PPase_RS21-C6_like"/>
    <property type="match status" value="1"/>
</dbReference>
<name>A0A8J2SSX4_9STRA</name>
<dbReference type="PANTHER" id="PTHR14552">
    <property type="match status" value="1"/>
</dbReference>
<organism evidence="3 4">
    <name type="scientific">Pelagomonas calceolata</name>
    <dbReference type="NCBI Taxonomy" id="35677"/>
    <lineage>
        <taxon>Eukaryota</taxon>
        <taxon>Sar</taxon>
        <taxon>Stramenopiles</taxon>
        <taxon>Ochrophyta</taxon>
        <taxon>Pelagophyceae</taxon>
        <taxon>Pelagomonadales</taxon>
        <taxon>Pelagomonadaceae</taxon>
        <taxon>Pelagomonas</taxon>
    </lineage>
</organism>
<dbReference type="Pfam" id="PF12643">
    <property type="entry name" value="MazG-like"/>
    <property type="match status" value="1"/>
</dbReference>
<comment type="cofactor">
    <cofactor evidence="1">
        <name>Mg(2+)</name>
        <dbReference type="ChEBI" id="CHEBI:18420"/>
    </cofactor>
</comment>
<keyword evidence="1" id="KW-0479">Metal-binding</keyword>
<dbReference type="Proteomes" id="UP000789595">
    <property type="component" value="Unassembled WGS sequence"/>
</dbReference>
<accession>A0A8J2SSX4</accession>
<dbReference type="AlphaFoldDB" id="A0A8J2SSX4"/>
<keyword evidence="1" id="KW-0378">Hydrolase</keyword>
<evidence type="ECO:0000256" key="1">
    <source>
        <dbReference type="PIRNR" id="PIRNR029826"/>
    </source>
</evidence>
<reference evidence="3" key="1">
    <citation type="submission" date="2021-11" db="EMBL/GenBank/DDBJ databases">
        <authorList>
            <consortium name="Genoscope - CEA"/>
            <person name="William W."/>
        </authorList>
    </citation>
    <scope>NUCLEOTIDE SEQUENCE</scope>
</reference>
<keyword evidence="1" id="KW-0460">Magnesium</keyword>
<dbReference type="GO" id="GO:0042262">
    <property type="term" value="P:DNA protection"/>
    <property type="evidence" value="ECO:0007669"/>
    <property type="project" value="UniProtKB-UniRule"/>
</dbReference>
<dbReference type="GO" id="GO:0047840">
    <property type="term" value="F:dCTP diphosphatase activity"/>
    <property type="evidence" value="ECO:0007669"/>
    <property type="project" value="UniProtKB-UniRule"/>
</dbReference>
<keyword evidence="4" id="KW-1185">Reference proteome</keyword>
<comment type="catalytic activity">
    <reaction evidence="1">
        <text>dCTP + H2O = dCMP + diphosphate + H(+)</text>
        <dbReference type="Rhea" id="RHEA:22636"/>
        <dbReference type="ChEBI" id="CHEBI:15377"/>
        <dbReference type="ChEBI" id="CHEBI:15378"/>
        <dbReference type="ChEBI" id="CHEBI:33019"/>
        <dbReference type="ChEBI" id="CHEBI:57566"/>
        <dbReference type="ChEBI" id="CHEBI:61481"/>
        <dbReference type="EC" id="3.6.1.12"/>
    </reaction>
</comment>
<evidence type="ECO:0000313" key="4">
    <source>
        <dbReference type="Proteomes" id="UP000789595"/>
    </source>
</evidence>
<comment type="subunit">
    <text evidence="1">Homotetramer.</text>
</comment>
<dbReference type="GO" id="GO:0005829">
    <property type="term" value="C:cytosol"/>
    <property type="evidence" value="ECO:0007669"/>
    <property type="project" value="UniProtKB-SubCell"/>
</dbReference>
<proteinExistence type="predicted"/>
<dbReference type="SUPFAM" id="SSF101386">
    <property type="entry name" value="all-alpha NTP pyrophosphatases"/>
    <property type="match status" value="1"/>
</dbReference>
<comment type="function">
    <text evidence="1">Hydrolyzes deoxynucleoside triphosphates (dNTPs) to the corresponding nucleoside monophosphates. Has a strong preference for dCTP and its analogs including 5-iodo-dCTP and 5-methyl-dCTP for which it may even have a higher efficiency. May protect DNA or RNA against the incorporation of these genotoxic nucleotide analogs through their catabolism.</text>
</comment>
<dbReference type="Gene3D" id="1.10.287.1080">
    <property type="entry name" value="MazG-like"/>
    <property type="match status" value="1"/>
</dbReference>
<gene>
    <name evidence="3" type="ORF">PECAL_3P22120</name>
</gene>
<sequence>MAAAALRTAARHLAAPAALLAASQSRCNEHDERLANLKAEVMLLRGENARLRRALDGDSLDVEALRLRIADFARERDWDQFHTPRNILLALVGEVGELAECFQWKSEVARGLPAFSEPERTHVGEELADVLIYTVRLADVCGARPQRQVHGV</sequence>
<keyword evidence="1" id="KW-0963">Cytoplasm</keyword>
<protein>
    <recommendedName>
        <fullName evidence="1">dCTP pyrophosphatase 1</fullName>
        <ecNumber evidence="1">3.6.1.12</ecNumber>
    </recommendedName>
</protein>
<dbReference type="InterPro" id="IPR025984">
    <property type="entry name" value="DCTPP"/>
</dbReference>
<dbReference type="GO" id="GO:0000287">
    <property type="term" value="F:magnesium ion binding"/>
    <property type="evidence" value="ECO:0007669"/>
    <property type="project" value="UniProtKB-UniRule"/>
</dbReference>
<keyword evidence="2" id="KW-0175">Coiled coil</keyword>
<feature type="coiled-coil region" evidence="2">
    <location>
        <begin position="20"/>
        <end position="54"/>
    </location>
</feature>
<evidence type="ECO:0000256" key="2">
    <source>
        <dbReference type="SAM" id="Coils"/>
    </source>
</evidence>
<dbReference type="GO" id="GO:0006253">
    <property type="term" value="P:dCTP catabolic process"/>
    <property type="evidence" value="ECO:0007669"/>
    <property type="project" value="UniProtKB-UniRule"/>
</dbReference>
<comment type="subcellular location">
    <subcellularLocation>
        <location evidence="1">Cytoplasm</location>
        <location evidence="1">Cytosol</location>
    </subcellularLocation>
</comment>
<dbReference type="EMBL" id="CAKKNE010000003">
    <property type="protein sequence ID" value="CAH0372229.1"/>
    <property type="molecule type" value="Genomic_DNA"/>
</dbReference>
<comment type="caution">
    <text evidence="3">The sequence shown here is derived from an EMBL/GenBank/DDBJ whole genome shotgun (WGS) entry which is preliminary data.</text>
</comment>
<dbReference type="EC" id="3.6.1.12" evidence="1"/>